<gene>
    <name evidence="2" type="ORF">NCTC12224_00172</name>
</gene>
<dbReference type="AlphaFoldDB" id="A0A380JZH1"/>
<evidence type="ECO:0000313" key="2">
    <source>
        <dbReference type="EMBL" id="SUN58148.1"/>
    </source>
</evidence>
<proteinExistence type="predicted"/>
<feature type="transmembrane region" description="Helical" evidence="1">
    <location>
        <begin position="47"/>
        <end position="72"/>
    </location>
</feature>
<dbReference type="Proteomes" id="UP000254924">
    <property type="component" value="Unassembled WGS sequence"/>
</dbReference>
<name>A0A380JZH1_9STRE</name>
<keyword evidence="1" id="KW-1133">Transmembrane helix</keyword>
<feature type="transmembrane region" description="Helical" evidence="1">
    <location>
        <begin position="92"/>
        <end position="112"/>
    </location>
</feature>
<evidence type="ECO:0000256" key="1">
    <source>
        <dbReference type="SAM" id="Phobius"/>
    </source>
</evidence>
<sequence length="157" mass="17722">MDTGLMYKIIYYLTLIGVFLPYAVILFGFFSWIIANQTNNLKGKKRATIVVGVAIAVIYLFRFTPIVGFAALYNKSNIGNLELDGMTNIFTLLQLFVVAFIPAFTIIQSYIFEYQLMITEGNKRTSASSKRSYIMFGIIATVVAVIILQTFKSLFSY</sequence>
<protein>
    <submittedName>
        <fullName evidence="2">Uncharacterized protein</fullName>
    </submittedName>
</protein>
<keyword evidence="1" id="KW-0812">Transmembrane</keyword>
<accession>A0A380JZH1</accession>
<keyword evidence="3" id="KW-1185">Reference proteome</keyword>
<evidence type="ECO:0000313" key="3">
    <source>
        <dbReference type="Proteomes" id="UP000254924"/>
    </source>
</evidence>
<dbReference type="EMBL" id="UHFN01000002">
    <property type="protein sequence ID" value="SUN58148.1"/>
    <property type="molecule type" value="Genomic_DNA"/>
</dbReference>
<organism evidence="2 3">
    <name type="scientific">Streptococcus hyointestinalis</name>
    <dbReference type="NCBI Taxonomy" id="1337"/>
    <lineage>
        <taxon>Bacteria</taxon>
        <taxon>Bacillati</taxon>
        <taxon>Bacillota</taxon>
        <taxon>Bacilli</taxon>
        <taxon>Lactobacillales</taxon>
        <taxon>Streptococcaceae</taxon>
        <taxon>Streptococcus</taxon>
    </lineage>
</organism>
<feature type="transmembrane region" description="Helical" evidence="1">
    <location>
        <begin position="12"/>
        <end position="35"/>
    </location>
</feature>
<feature type="transmembrane region" description="Helical" evidence="1">
    <location>
        <begin position="133"/>
        <end position="151"/>
    </location>
</feature>
<keyword evidence="1" id="KW-0472">Membrane</keyword>
<reference evidence="2 3" key="1">
    <citation type="submission" date="2018-06" db="EMBL/GenBank/DDBJ databases">
        <authorList>
            <consortium name="Pathogen Informatics"/>
            <person name="Doyle S."/>
        </authorList>
    </citation>
    <scope>NUCLEOTIDE SEQUENCE [LARGE SCALE GENOMIC DNA]</scope>
    <source>
        <strain evidence="2 3">NCTC12224</strain>
    </source>
</reference>